<name>A0AAU8H154_9BACT</name>
<dbReference type="InterPro" id="IPR044068">
    <property type="entry name" value="CB"/>
</dbReference>
<protein>
    <submittedName>
        <fullName evidence="8">Site-specific integrase</fullName>
    </submittedName>
</protein>
<evidence type="ECO:0000256" key="2">
    <source>
        <dbReference type="ARBA" id="ARBA00022908"/>
    </source>
</evidence>
<dbReference type="RefSeq" id="WP_353686284.1">
    <property type="nucleotide sequence ID" value="NZ_CP144374.1"/>
</dbReference>
<dbReference type="GO" id="GO:0006310">
    <property type="term" value="P:DNA recombination"/>
    <property type="evidence" value="ECO:0007669"/>
    <property type="project" value="UniProtKB-KW"/>
</dbReference>
<dbReference type="SUPFAM" id="SSF56349">
    <property type="entry name" value="DNA breaking-rejoining enzymes"/>
    <property type="match status" value="1"/>
</dbReference>
<dbReference type="GO" id="GO:0003677">
    <property type="term" value="F:DNA binding"/>
    <property type="evidence" value="ECO:0007669"/>
    <property type="project" value="UniProtKB-UniRule"/>
</dbReference>
<dbReference type="InterPro" id="IPR011010">
    <property type="entry name" value="DNA_brk_join_enz"/>
</dbReference>
<dbReference type="InterPro" id="IPR013762">
    <property type="entry name" value="Integrase-like_cat_sf"/>
</dbReference>
<evidence type="ECO:0000259" key="6">
    <source>
        <dbReference type="PROSITE" id="PS51898"/>
    </source>
</evidence>
<proteinExistence type="inferred from homology"/>
<sequence>MKHRGIYKRGRIYWICYVDAVGKLRRESTKSTNVHTAISLLAKRRAEVMEGKLPVTTIKKYTFQELAERYTEYVSIQRSYRKFKSYIIQRLKERFADMPLKAFNTQIVEQLQVDLIKEGRKPATINRTIAVLKHMLRKAQEWDMIEEEILKRVRKVGTLKENNQRLRYLTEEEIQKLLSCCDKHLYPIVLTALSTGMRKEEILSLKWDNIDLKNGYIHVEKTKNGERRDIPINATLFKTLRELYINRRIDTQYVFVNPETGTRYYDIKRAFRTALKKAKIEDFRFHDLRHTFASHLVMKGVDLTTVKELLGHKELRMTLRYSHLAPEHKNRAIACLDGLFSTTVNSTSQLLHNF</sequence>
<dbReference type="PROSITE" id="PS51900">
    <property type="entry name" value="CB"/>
    <property type="match status" value="1"/>
</dbReference>
<feature type="domain" description="Tyr recombinase" evidence="6">
    <location>
        <begin position="164"/>
        <end position="334"/>
    </location>
</feature>
<dbReference type="KEGG" id="tob:V4D31_00465"/>
<keyword evidence="4" id="KW-0233">DNA recombination</keyword>
<organism evidence="8">
    <name type="scientific">Thermodesulfovibrio obliviosus</name>
    <dbReference type="NCBI Taxonomy" id="3118332"/>
    <lineage>
        <taxon>Bacteria</taxon>
        <taxon>Pseudomonadati</taxon>
        <taxon>Nitrospirota</taxon>
        <taxon>Thermodesulfovibrionia</taxon>
        <taxon>Thermodesulfovibrionales</taxon>
        <taxon>Thermodesulfovibrionaceae</taxon>
        <taxon>Thermodesulfovibrio</taxon>
    </lineage>
</organism>
<dbReference type="PANTHER" id="PTHR30349">
    <property type="entry name" value="PHAGE INTEGRASE-RELATED"/>
    <property type="match status" value="1"/>
</dbReference>
<dbReference type="Pfam" id="PF00589">
    <property type="entry name" value="Phage_integrase"/>
    <property type="match status" value="1"/>
</dbReference>
<comment type="similarity">
    <text evidence="1">Belongs to the 'phage' integrase family.</text>
</comment>
<dbReference type="Gene3D" id="1.10.443.10">
    <property type="entry name" value="Intergrase catalytic core"/>
    <property type="match status" value="1"/>
</dbReference>
<dbReference type="AlphaFoldDB" id="A0AAU8H154"/>
<dbReference type="InterPro" id="IPR002104">
    <property type="entry name" value="Integrase_catalytic"/>
</dbReference>
<keyword evidence="3 5" id="KW-0238">DNA-binding</keyword>
<evidence type="ECO:0000256" key="1">
    <source>
        <dbReference type="ARBA" id="ARBA00008857"/>
    </source>
</evidence>
<dbReference type="InterPro" id="IPR010998">
    <property type="entry name" value="Integrase_recombinase_N"/>
</dbReference>
<dbReference type="Gene3D" id="1.10.150.130">
    <property type="match status" value="1"/>
</dbReference>
<evidence type="ECO:0000259" key="7">
    <source>
        <dbReference type="PROSITE" id="PS51900"/>
    </source>
</evidence>
<feature type="domain" description="Core-binding (CB)" evidence="7">
    <location>
        <begin position="61"/>
        <end position="140"/>
    </location>
</feature>
<dbReference type="PANTHER" id="PTHR30349:SF64">
    <property type="entry name" value="PROPHAGE INTEGRASE INTD-RELATED"/>
    <property type="match status" value="1"/>
</dbReference>
<reference evidence="8" key="1">
    <citation type="submission" date="2024-01" db="EMBL/GenBank/DDBJ databases">
        <title>The first autotrophic representatives of the genus Thermodesulfovibrio.</title>
        <authorList>
            <person name="Maltseva A.I."/>
            <person name="Elcheninov A.G."/>
            <person name="Kublanov I.V."/>
            <person name="Lebedinsky A.V."/>
            <person name="Frolov E.N."/>
        </authorList>
    </citation>
    <scope>NUCLEOTIDE SEQUENCE</scope>
    <source>
        <strain evidence="8">3462-1</strain>
    </source>
</reference>
<accession>A0AAU8H154</accession>
<dbReference type="PROSITE" id="PS51898">
    <property type="entry name" value="TYR_RECOMBINASE"/>
    <property type="match status" value="1"/>
</dbReference>
<evidence type="ECO:0000256" key="3">
    <source>
        <dbReference type="ARBA" id="ARBA00023125"/>
    </source>
</evidence>
<keyword evidence="2" id="KW-0229">DNA integration</keyword>
<dbReference type="CDD" id="cd00796">
    <property type="entry name" value="INT_Rci_Hp1_C"/>
    <property type="match status" value="1"/>
</dbReference>
<evidence type="ECO:0000256" key="4">
    <source>
        <dbReference type="ARBA" id="ARBA00023172"/>
    </source>
</evidence>
<dbReference type="GO" id="GO:0015074">
    <property type="term" value="P:DNA integration"/>
    <property type="evidence" value="ECO:0007669"/>
    <property type="project" value="UniProtKB-KW"/>
</dbReference>
<evidence type="ECO:0000256" key="5">
    <source>
        <dbReference type="PROSITE-ProRule" id="PRU01248"/>
    </source>
</evidence>
<gene>
    <name evidence="8" type="ORF">V4D31_00465</name>
</gene>
<dbReference type="InterPro" id="IPR050090">
    <property type="entry name" value="Tyrosine_recombinase_XerCD"/>
</dbReference>
<dbReference type="EMBL" id="CP144374">
    <property type="protein sequence ID" value="XCH48642.1"/>
    <property type="molecule type" value="Genomic_DNA"/>
</dbReference>
<evidence type="ECO:0000313" key="8">
    <source>
        <dbReference type="EMBL" id="XCH48642.1"/>
    </source>
</evidence>